<evidence type="ECO:0000256" key="16">
    <source>
        <dbReference type="ARBA" id="ARBA00023180"/>
    </source>
</evidence>
<keyword evidence="8" id="KW-0812">Transmembrane</keyword>
<evidence type="ECO:0000313" key="19">
    <source>
        <dbReference type="Ensembl" id="ENSSSCP00015014047.1"/>
    </source>
</evidence>
<evidence type="ECO:0000256" key="11">
    <source>
        <dbReference type="ARBA" id="ARBA00022968"/>
    </source>
</evidence>
<evidence type="ECO:0000256" key="17">
    <source>
        <dbReference type="ARBA" id="ARBA00023211"/>
    </source>
</evidence>
<dbReference type="EC" id="2.4.1.41" evidence="5"/>
<keyword evidence="13" id="KW-0333">Golgi apparatus</keyword>
<keyword evidence="17" id="KW-0464">Manganese</keyword>
<keyword evidence="12" id="KW-1133">Transmembrane helix</keyword>
<dbReference type="GO" id="GO:0046872">
    <property type="term" value="F:metal ion binding"/>
    <property type="evidence" value="ECO:0007669"/>
    <property type="project" value="UniProtKB-KW"/>
</dbReference>
<keyword evidence="6" id="KW-0328">Glycosyltransferase</keyword>
<keyword evidence="11" id="KW-0735">Signal-anchor</keyword>
<dbReference type="PANTHER" id="PTHR11675:SF38">
    <property type="entry name" value="POLYPEPTIDE N-ACETYLGALACTOSAMINYLTRANSFERASE 17"/>
    <property type="match status" value="1"/>
</dbReference>
<accession>A0A8D0N5H4</accession>
<dbReference type="FunFam" id="2.80.10.50:FF:000017">
    <property type="entry name" value="Polypeptide N-acetylgalactosaminyltransferase"/>
    <property type="match status" value="1"/>
</dbReference>
<keyword evidence="14" id="KW-0472">Membrane</keyword>
<protein>
    <recommendedName>
        <fullName evidence="5">polypeptide N-acetylgalactosaminyltransferase</fullName>
        <ecNumber evidence="5">2.4.1.41</ecNumber>
    </recommendedName>
</protein>
<evidence type="ECO:0000256" key="15">
    <source>
        <dbReference type="ARBA" id="ARBA00023157"/>
    </source>
</evidence>
<evidence type="ECO:0000256" key="3">
    <source>
        <dbReference type="ARBA" id="ARBA00004922"/>
    </source>
</evidence>
<keyword evidence="9" id="KW-0479">Metal-binding</keyword>
<dbReference type="PANTHER" id="PTHR11675">
    <property type="entry name" value="N-ACETYLGALACTOSAMINYLTRANSFERASE"/>
    <property type="match status" value="1"/>
</dbReference>
<dbReference type="InterPro" id="IPR035992">
    <property type="entry name" value="Ricin_B-like_lectins"/>
</dbReference>
<evidence type="ECO:0000259" key="18">
    <source>
        <dbReference type="SMART" id="SM00458"/>
    </source>
</evidence>
<evidence type="ECO:0000313" key="20">
    <source>
        <dbReference type="Proteomes" id="UP000694726"/>
    </source>
</evidence>
<name>A0A8D0N5H4_PIG</name>
<evidence type="ECO:0000256" key="1">
    <source>
        <dbReference type="ARBA" id="ARBA00001936"/>
    </source>
</evidence>
<dbReference type="InterPro" id="IPR029044">
    <property type="entry name" value="Nucleotide-diphossugar_trans"/>
</dbReference>
<evidence type="ECO:0000256" key="7">
    <source>
        <dbReference type="ARBA" id="ARBA00022679"/>
    </source>
</evidence>
<dbReference type="AlphaFoldDB" id="A0A8D0N5H4"/>
<evidence type="ECO:0000256" key="9">
    <source>
        <dbReference type="ARBA" id="ARBA00022723"/>
    </source>
</evidence>
<proteinExistence type="inferred from homology"/>
<dbReference type="SUPFAM" id="SSF53448">
    <property type="entry name" value="Nucleotide-diphospho-sugar transferases"/>
    <property type="match status" value="1"/>
</dbReference>
<evidence type="ECO:0000256" key="8">
    <source>
        <dbReference type="ARBA" id="ARBA00022692"/>
    </source>
</evidence>
<dbReference type="Pfam" id="PF00652">
    <property type="entry name" value="Ricin_B_lectin"/>
    <property type="match status" value="1"/>
</dbReference>
<keyword evidence="15" id="KW-1015">Disulfide bond</keyword>
<evidence type="ECO:0000256" key="13">
    <source>
        <dbReference type="ARBA" id="ARBA00023034"/>
    </source>
</evidence>
<keyword evidence="16" id="KW-0325">Glycoprotein</keyword>
<dbReference type="Gene3D" id="2.80.10.50">
    <property type="match status" value="1"/>
</dbReference>
<evidence type="ECO:0000256" key="4">
    <source>
        <dbReference type="ARBA" id="ARBA00005680"/>
    </source>
</evidence>
<dbReference type="SMART" id="SM00458">
    <property type="entry name" value="RICIN"/>
    <property type="match status" value="1"/>
</dbReference>
<comment type="similarity">
    <text evidence="4">Belongs to the glycosyltransferase 2 family. GalNAc-T subfamily.</text>
</comment>
<organism evidence="19 20">
    <name type="scientific">Sus scrofa</name>
    <name type="common">Pig</name>
    <dbReference type="NCBI Taxonomy" id="9823"/>
    <lineage>
        <taxon>Eukaryota</taxon>
        <taxon>Metazoa</taxon>
        <taxon>Chordata</taxon>
        <taxon>Craniata</taxon>
        <taxon>Vertebrata</taxon>
        <taxon>Euteleostomi</taxon>
        <taxon>Mammalia</taxon>
        <taxon>Eutheria</taxon>
        <taxon>Laurasiatheria</taxon>
        <taxon>Artiodactyla</taxon>
        <taxon>Suina</taxon>
        <taxon>Suidae</taxon>
        <taxon>Sus</taxon>
    </lineage>
</organism>
<dbReference type="PROSITE" id="PS50231">
    <property type="entry name" value="RICIN_B_LECTIN"/>
    <property type="match status" value="1"/>
</dbReference>
<dbReference type="InterPro" id="IPR000772">
    <property type="entry name" value="Ricin_B_lectin"/>
</dbReference>
<dbReference type="Proteomes" id="UP000694726">
    <property type="component" value="Unplaced"/>
</dbReference>
<dbReference type="CDD" id="cd23474">
    <property type="entry name" value="beta-trefoil_Ricin_GALNT17"/>
    <property type="match status" value="1"/>
</dbReference>
<dbReference type="GO" id="GO:0030246">
    <property type="term" value="F:carbohydrate binding"/>
    <property type="evidence" value="ECO:0007669"/>
    <property type="project" value="UniProtKB-KW"/>
</dbReference>
<dbReference type="GO" id="GO:0004653">
    <property type="term" value="F:polypeptide N-acetylgalactosaminyltransferase activity"/>
    <property type="evidence" value="ECO:0007669"/>
    <property type="project" value="UniProtKB-EC"/>
</dbReference>
<sequence length="322" mass="36633">MGHRIEARNHFSVQRPDCLSILAPPIDILEFSKHLRPRSHPSVLGFCRGIRGRAPALGDLATRWGHKPGSSRQDGNAVARDVKEVWLCGGSMEVLPCSRVAHIERKKKPYNSNIGFYTKRNALRVAEVWMDDYKSHVYIAWNLPLENPGIDIGDVSERRALRKSLKCKNFQWYLDHVYPEMRRYNNTIAYGELRNNKAKDVCLDQGPLENHTAILYPCHGWGPQLARYTKEGFLHLGALGTTTLLPDTRCLVDNSKSRLPQLLDCDKVKSSLYKRWNFIQNGAIMNKGTGRCLEVENRGLAGIDLILRSCTGQRWTIKNSIK</sequence>
<feature type="domain" description="Ricin B lectin" evidence="18">
    <location>
        <begin position="189"/>
        <end position="318"/>
    </location>
</feature>
<dbReference type="Ensembl" id="ENSSSCT00015035337.1">
    <property type="protein sequence ID" value="ENSSSCP00015014047.1"/>
    <property type="gene ID" value="ENSSSCG00015026601.1"/>
</dbReference>
<evidence type="ECO:0000256" key="10">
    <source>
        <dbReference type="ARBA" id="ARBA00022734"/>
    </source>
</evidence>
<keyword evidence="10" id="KW-0430">Lectin</keyword>
<comment type="pathway">
    <text evidence="3">Protein modification; protein glycosylation.</text>
</comment>
<dbReference type="FunFam" id="3.90.550.10:FF:000192">
    <property type="entry name" value="Polypeptide N-acetylgalactosaminyltransferase 9"/>
    <property type="match status" value="1"/>
</dbReference>
<reference evidence="19" key="1">
    <citation type="submission" date="2025-08" db="UniProtKB">
        <authorList>
            <consortium name="Ensembl"/>
        </authorList>
    </citation>
    <scope>IDENTIFICATION</scope>
</reference>
<keyword evidence="7" id="KW-0808">Transferase</keyword>
<evidence type="ECO:0000256" key="12">
    <source>
        <dbReference type="ARBA" id="ARBA00022989"/>
    </source>
</evidence>
<dbReference type="SUPFAM" id="SSF50370">
    <property type="entry name" value="Ricin B-like lectins"/>
    <property type="match status" value="1"/>
</dbReference>
<dbReference type="GO" id="GO:0000139">
    <property type="term" value="C:Golgi membrane"/>
    <property type="evidence" value="ECO:0007669"/>
    <property type="project" value="UniProtKB-SubCell"/>
</dbReference>
<comment type="cofactor">
    <cofactor evidence="1">
        <name>Mn(2+)</name>
        <dbReference type="ChEBI" id="CHEBI:29035"/>
    </cofactor>
</comment>
<evidence type="ECO:0000256" key="2">
    <source>
        <dbReference type="ARBA" id="ARBA00004323"/>
    </source>
</evidence>
<evidence type="ECO:0000256" key="14">
    <source>
        <dbReference type="ARBA" id="ARBA00023136"/>
    </source>
</evidence>
<dbReference type="Gene3D" id="3.90.550.10">
    <property type="entry name" value="Spore Coat Polysaccharide Biosynthesis Protein SpsA, Chain A"/>
    <property type="match status" value="1"/>
</dbReference>
<comment type="subcellular location">
    <subcellularLocation>
        <location evidence="2">Golgi apparatus membrane</location>
        <topology evidence="2">Single-pass type II membrane protein</topology>
    </subcellularLocation>
</comment>
<evidence type="ECO:0000256" key="5">
    <source>
        <dbReference type="ARBA" id="ARBA00012644"/>
    </source>
</evidence>
<evidence type="ECO:0000256" key="6">
    <source>
        <dbReference type="ARBA" id="ARBA00022676"/>
    </source>
</evidence>